<comment type="caution">
    <text evidence="2">The sequence shown here is derived from an EMBL/GenBank/DDBJ whole genome shotgun (WGS) entry which is preliminary data.</text>
</comment>
<evidence type="ECO:0000259" key="1">
    <source>
        <dbReference type="Pfam" id="PF01909"/>
    </source>
</evidence>
<accession>A0ABT2T9E9</accession>
<dbReference type="Pfam" id="PF01909">
    <property type="entry name" value="NTP_transf_2"/>
    <property type="match status" value="1"/>
</dbReference>
<dbReference type="Gene3D" id="3.30.460.10">
    <property type="entry name" value="Beta Polymerase, domain 2"/>
    <property type="match status" value="1"/>
</dbReference>
<proteinExistence type="predicted"/>
<dbReference type="Proteomes" id="UP001652394">
    <property type="component" value="Unassembled WGS sequence"/>
</dbReference>
<dbReference type="InterPro" id="IPR002934">
    <property type="entry name" value="Polymerase_NTP_transf_dom"/>
</dbReference>
<feature type="domain" description="Polymerase nucleotidyl transferase" evidence="1">
    <location>
        <begin position="20"/>
        <end position="54"/>
    </location>
</feature>
<dbReference type="InterPro" id="IPR043519">
    <property type="entry name" value="NT_sf"/>
</dbReference>
<evidence type="ECO:0000313" key="3">
    <source>
        <dbReference type="Proteomes" id="UP001652394"/>
    </source>
</evidence>
<keyword evidence="3" id="KW-1185">Reference proteome</keyword>
<dbReference type="CDD" id="cd05403">
    <property type="entry name" value="NT_KNTase_like"/>
    <property type="match status" value="1"/>
</dbReference>
<evidence type="ECO:0000313" key="2">
    <source>
        <dbReference type="EMBL" id="MCU6746364.1"/>
    </source>
</evidence>
<gene>
    <name evidence="2" type="ORF">OCV51_01610</name>
</gene>
<organism evidence="2 3">
    <name type="scientific">Faecalicatena acetigenes</name>
    <dbReference type="NCBI Taxonomy" id="2981790"/>
    <lineage>
        <taxon>Bacteria</taxon>
        <taxon>Bacillati</taxon>
        <taxon>Bacillota</taxon>
        <taxon>Clostridia</taxon>
        <taxon>Lachnospirales</taxon>
        <taxon>Lachnospiraceae</taxon>
        <taxon>Faecalicatena</taxon>
    </lineage>
</organism>
<name>A0ABT2T9E9_9FIRM</name>
<dbReference type="SUPFAM" id="SSF81301">
    <property type="entry name" value="Nucleotidyltransferase"/>
    <property type="match status" value="1"/>
</dbReference>
<dbReference type="RefSeq" id="WP_059068437.1">
    <property type="nucleotide sequence ID" value="NZ_JAOQJX010000002.1"/>
</dbReference>
<protein>
    <submittedName>
        <fullName evidence="2">Nucleotidyltransferase domain-containing protein</fullName>
    </submittedName>
</protein>
<reference evidence="2 3" key="1">
    <citation type="journal article" date="2021" name="ISME Commun">
        <title>Automated analysis of genomic sequences facilitates high-throughput and comprehensive description of bacteria.</title>
        <authorList>
            <person name="Hitch T.C.A."/>
        </authorList>
    </citation>
    <scope>NUCLEOTIDE SEQUENCE [LARGE SCALE GENOMIC DNA]</scope>
    <source>
        <strain evidence="2 3">H2_18</strain>
    </source>
</reference>
<dbReference type="EMBL" id="JAOQJX010000002">
    <property type="protein sequence ID" value="MCU6746364.1"/>
    <property type="molecule type" value="Genomic_DNA"/>
</dbReference>
<sequence length="230" mass="26605">MGFQIYEWLEMYAEAVDRTFGYRVWFLGVQGSYARGEGTQDSDIDVVLVLDKLLAADLRIYRNMLDELPYREKTCGFISGRQELENWTKADLFQFCHDTVPLKGSLENILSAVTENDIREAVHMGACNIYHGACHNIVHERQKEITQSLYKSAVFVLQAKYFLESQVYISKRAELFVKLSGKDREILYIAMQMKKELDGQKGTLDEADQKLIDWASDIIYKMNNMKINKS</sequence>